<sequence>MQLLFYLSYQVKGNKKRVTHNQQFSTTWEISSTESLELLH</sequence>
<reference evidence="1" key="1">
    <citation type="submission" date="2014-09" db="EMBL/GenBank/DDBJ databases">
        <authorList>
            <person name="Magalhaes I.L.F."/>
            <person name="Oliveira U."/>
            <person name="Santos F.R."/>
            <person name="Vidigal T.H.D.A."/>
            <person name="Brescovit A.D."/>
            <person name="Santos A.J."/>
        </authorList>
    </citation>
    <scope>NUCLEOTIDE SEQUENCE</scope>
    <source>
        <tissue evidence="1">Shoot tissue taken approximately 20 cm above the soil surface</tissue>
    </source>
</reference>
<reference evidence="1" key="2">
    <citation type="journal article" date="2015" name="Data Brief">
        <title>Shoot transcriptome of the giant reed, Arundo donax.</title>
        <authorList>
            <person name="Barrero R.A."/>
            <person name="Guerrero F.D."/>
            <person name="Moolhuijzen P."/>
            <person name="Goolsby J.A."/>
            <person name="Tidwell J."/>
            <person name="Bellgard S.E."/>
            <person name="Bellgard M.I."/>
        </authorList>
    </citation>
    <scope>NUCLEOTIDE SEQUENCE</scope>
    <source>
        <tissue evidence="1">Shoot tissue taken approximately 20 cm above the soil surface</tissue>
    </source>
</reference>
<evidence type="ECO:0000313" key="1">
    <source>
        <dbReference type="EMBL" id="JAD96733.1"/>
    </source>
</evidence>
<protein>
    <submittedName>
        <fullName evidence="1">Uncharacterized protein</fullName>
    </submittedName>
</protein>
<dbReference type="AlphaFoldDB" id="A0A0A9ECI4"/>
<proteinExistence type="predicted"/>
<dbReference type="EMBL" id="GBRH01201162">
    <property type="protein sequence ID" value="JAD96733.1"/>
    <property type="molecule type" value="Transcribed_RNA"/>
</dbReference>
<name>A0A0A9ECI4_ARUDO</name>
<organism evidence="1">
    <name type="scientific">Arundo donax</name>
    <name type="common">Giant reed</name>
    <name type="synonym">Donax arundinaceus</name>
    <dbReference type="NCBI Taxonomy" id="35708"/>
    <lineage>
        <taxon>Eukaryota</taxon>
        <taxon>Viridiplantae</taxon>
        <taxon>Streptophyta</taxon>
        <taxon>Embryophyta</taxon>
        <taxon>Tracheophyta</taxon>
        <taxon>Spermatophyta</taxon>
        <taxon>Magnoliopsida</taxon>
        <taxon>Liliopsida</taxon>
        <taxon>Poales</taxon>
        <taxon>Poaceae</taxon>
        <taxon>PACMAD clade</taxon>
        <taxon>Arundinoideae</taxon>
        <taxon>Arundineae</taxon>
        <taxon>Arundo</taxon>
    </lineage>
</organism>
<accession>A0A0A9ECI4</accession>